<dbReference type="InterPro" id="IPR029510">
    <property type="entry name" value="Ald_DH_CS_GLU"/>
</dbReference>
<dbReference type="InterPro" id="IPR015590">
    <property type="entry name" value="Aldehyde_DH_dom"/>
</dbReference>
<dbReference type="AlphaFoldDB" id="A0A2S8GMQ9"/>
<feature type="active site" evidence="4">
    <location>
        <position position="242"/>
    </location>
</feature>
<dbReference type="OrthoDB" id="4503395at2"/>
<dbReference type="InterPro" id="IPR016162">
    <property type="entry name" value="Ald_DH_N"/>
</dbReference>
<dbReference type="PROSITE" id="PS00070">
    <property type="entry name" value="ALDEHYDE_DEHYDR_CYS"/>
    <property type="match status" value="1"/>
</dbReference>
<dbReference type="PANTHER" id="PTHR11699">
    <property type="entry name" value="ALDEHYDE DEHYDROGENASE-RELATED"/>
    <property type="match status" value="1"/>
</dbReference>
<evidence type="ECO:0000259" key="6">
    <source>
        <dbReference type="Pfam" id="PF00171"/>
    </source>
</evidence>
<keyword evidence="2 5" id="KW-0560">Oxidoreductase</keyword>
<sequence>MLYVNGRWFPGQGEPFTSLNPANQETVWTGNAAGQEDVEEAFQAATAAQQQWRDAPIEERIEVLRNFAVVVRNGRDALTAAISADVGKPRWDAATEVDAVIGKIEVTIDAHLRRRAEETLDLQGRIGRTWYRPLGVVAVFGPFNFPAHIANGQIVPALLAGNSVLFKPSELTPHVAELTAWLWGEAGIPPGVFNLLQGAADAGRRIAEHPDLRGLFFTGSLTTGLKLRETLVHRPEVLLALELGGNNPLVVLEPDKNLELLEQVIQSAFLTSGQRCTCVRRLILVGECRQFLEALKTRAEQLAVGPADGTPEPFMGPLIHGHAVENILTEQQRLIDGGAIALLLSRNLPLGPAFLSPGLIDVTDCRTRSDEEMFGPLLQIIRVDDFDAAIAEANQTRFGLVAALLGGTEQDFEWFRRQANAGLVNWNLPTTGASGRLPFGGIGGSGNYRPAGYFATDFCSAPVAGLQPAPGSEP</sequence>
<dbReference type="GO" id="GO:0006527">
    <property type="term" value="P:L-arginine catabolic process"/>
    <property type="evidence" value="ECO:0007669"/>
    <property type="project" value="InterPro"/>
</dbReference>
<evidence type="ECO:0000313" key="8">
    <source>
        <dbReference type="Proteomes" id="UP000237819"/>
    </source>
</evidence>
<evidence type="ECO:0000256" key="1">
    <source>
        <dbReference type="ARBA" id="ARBA00022503"/>
    </source>
</evidence>
<keyword evidence="3" id="KW-0520">NAD</keyword>
<evidence type="ECO:0000256" key="4">
    <source>
        <dbReference type="PROSITE-ProRule" id="PRU10007"/>
    </source>
</evidence>
<evidence type="ECO:0000313" key="7">
    <source>
        <dbReference type="EMBL" id="PQO45709.1"/>
    </source>
</evidence>
<dbReference type="GO" id="GO:0043824">
    <property type="term" value="F:succinylglutamate-semialdehyde dehydrogenase activity"/>
    <property type="evidence" value="ECO:0007669"/>
    <property type="project" value="InterPro"/>
</dbReference>
<dbReference type="InterPro" id="IPR016160">
    <property type="entry name" value="Ald_DH_CS_CYS"/>
</dbReference>
<keyword evidence="1" id="KW-0056">Arginine metabolism</keyword>
<evidence type="ECO:0000256" key="3">
    <source>
        <dbReference type="ARBA" id="ARBA00023027"/>
    </source>
</evidence>
<reference evidence="7 8" key="1">
    <citation type="submission" date="2018-02" db="EMBL/GenBank/DDBJ databases">
        <title>Comparative genomes isolates from brazilian mangrove.</title>
        <authorList>
            <person name="Araujo J.E."/>
            <person name="Taketani R.G."/>
            <person name="Silva M.C.P."/>
            <person name="Loureco M.V."/>
            <person name="Andreote F.D."/>
        </authorList>
    </citation>
    <scope>NUCLEOTIDE SEQUENCE [LARGE SCALE GENOMIC DNA]</scope>
    <source>
        <strain evidence="7 8">Nap-Phe MGV</strain>
    </source>
</reference>
<dbReference type="Gene3D" id="3.40.309.10">
    <property type="entry name" value="Aldehyde Dehydrogenase, Chain A, domain 2"/>
    <property type="match status" value="1"/>
</dbReference>
<comment type="caution">
    <text evidence="7">The sequence shown here is derived from an EMBL/GenBank/DDBJ whole genome shotgun (WGS) entry which is preliminary data.</text>
</comment>
<dbReference type="FunFam" id="3.40.605.10:FF:000010">
    <property type="entry name" value="N-succinylglutamate 5-semialdehyde dehydrogenase"/>
    <property type="match status" value="1"/>
</dbReference>
<dbReference type="Gene3D" id="3.40.605.10">
    <property type="entry name" value="Aldehyde Dehydrogenase, Chain A, domain 1"/>
    <property type="match status" value="1"/>
</dbReference>
<evidence type="ECO:0000256" key="5">
    <source>
        <dbReference type="RuleBase" id="RU003345"/>
    </source>
</evidence>
<dbReference type="SUPFAM" id="SSF53720">
    <property type="entry name" value="ALDH-like"/>
    <property type="match status" value="1"/>
</dbReference>
<dbReference type="NCBIfam" id="NF006992">
    <property type="entry name" value="PRK09457.1"/>
    <property type="match status" value="1"/>
</dbReference>
<feature type="domain" description="Aldehyde dehydrogenase" evidence="6">
    <location>
        <begin position="8"/>
        <end position="456"/>
    </location>
</feature>
<gene>
    <name evidence="7" type="ORF">C5Y93_12320</name>
</gene>
<dbReference type="RefSeq" id="WP_105335733.1">
    <property type="nucleotide sequence ID" value="NZ_PUHZ01000013.1"/>
</dbReference>
<dbReference type="InterPro" id="IPR016161">
    <property type="entry name" value="Ald_DH/histidinol_DH"/>
</dbReference>
<dbReference type="Proteomes" id="UP000237819">
    <property type="component" value="Unassembled WGS sequence"/>
</dbReference>
<accession>A0A2S8GMQ9</accession>
<dbReference type="PROSITE" id="PS00687">
    <property type="entry name" value="ALDEHYDE_DEHYDR_GLU"/>
    <property type="match status" value="1"/>
</dbReference>
<dbReference type="EMBL" id="PUHZ01000013">
    <property type="protein sequence ID" value="PQO45709.1"/>
    <property type="molecule type" value="Genomic_DNA"/>
</dbReference>
<name>A0A2S8GMQ9_9BACT</name>
<organism evidence="7 8">
    <name type="scientific">Blastopirellula marina</name>
    <dbReference type="NCBI Taxonomy" id="124"/>
    <lineage>
        <taxon>Bacteria</taxon>
        <taxon>Pseudomonadati</taxon>
        <taxon>Planctomycetota</taxon>
        <taxon>Planctomycetia</taxon>
        <taxon>Pirellulales</taxon>
        <taxon>Pirellulaceae</taxon>
        <taxon>Blastopirellula</taxon>
    </lineage>
</organism>
<proteinExistence type="inferred from homology"/>
<dbReference type="Pfam" id="PF00171">
    <property type="entry name" value="Aldedh"/>
    <property type="match status" value="1"/>
</dbReference>
<comment type="similarity">
    <text evidence="5">Belongs to the aldehyde dehydrogenase family.</text>
</comment>
<dbReference type="CDD" id="cd07095">
    <property type="entry name" value="ALDH_SGSD_AstD"/>
    <property type="match status" value="1"/>
</dbReference>
<evidence type="ECO:0000256" key="2">
    <source>
        <dbReference type="ARBA" id="ARBA00023002"/>
    </source>
</evidence>
<dbReference type="InterPro" id="IPR017649">
    <property type="entry name" value="SuccinylGlu_semiald_DH_AstD"/>
</dbReference>
<dbReference type="InterPro" id="IPR016163">
    <property type="entry name" value="Ald_DH_C"/>
</dbReference>
<protein>
    <submittedName>
        <fullName evidence="7">Succinylglutamate-semialdehyde dehydrogenase</fullName>
    </submittedName>
</protein>